<feature type="transmembrane region" description="Helical" evidence="5">
    <location>
        <begin position="52"/>
        <end position="70"/>
    </location>
</feature>
<feature type="transmembrane region" description="Helical" evidence="5">
    <location>
        <begin position="389"/>
        <end position="406"/>
    </location>
</feature>
<dbReference type="Proteomes" id="UP001597241">
    <property type="component" value="Unassembled WGS sequence"/>
</dbReference>
<evidence type="ECO:0000256" key="1">
    <source>
        <dbReference type="ARBA" id="ARBA00004141"/>
    </source>
</evidence>
<feature type="transmembrane region" description="Helical" evidence="5">
    <location>
        <begin position="243"/>
        <end position="265"/>
    </location>
</feature>
<name>A0ABW3WSF5_9FLAO</name>
<dbReference type="GO" id="GO:0016874">
    <property type="term" value="F:ligase activity"/>
    <property type="evidence" value="ECO:0007669"/>
    <property type="project" value="UniProtKB-KW"/>
</dbReference>
<keyword evidence="4 5" id="KW-0472">Membrane</keyword>
<evidence type="ECO:0000313" key="7">
    <source>
        <dbReference type="EMBL" id="MFD1294190.1"/>
    </source>
</evidence>
<organism evidence="7 8">
    <name type="scientific">Lutibacter holmesii</name>
    <dbReference type="NCBI Taxonomy" id="1137985"/>
    <lineage>
        <taxon>Bacteria</taxon>
        <taxon>Pseudomonadati</taxon>
        <taxon>Bacteroidota</taxon>
        <taxon>Flavobacteriia</taxon>
        <taxon>Flavobacteriales</taxon>
        <taxon>Flavobacteriaceae</taxon>
        <taxon>Lutibacter</taxon>
    </lineage>
</organism>
<comment type="caution">
    <text evidence="7">The sequence shown here is derived from an EMBL/GenBank/DDBJ whole genome shotgun (WGS) entry which is preliminary data.</text>
</comment>
<dbReference type="Pfam" id="PF04932">
    <property type="entry name" value="Wzy_C"/>
    <property type="match status" value="1"/>
</dbReference>
<proteinExistence type="predicted"/>
<keyword evidence="8" id="KW-1185">Reference proteome</keyword>
<protein>
    <submittedName>
        <fullName evidence="7">O-antigen ligase family protein</fullName>
    </submittedName>
</protein>
<keyword evidence="3 5" id="KW-1133">Transmembrane helix</keyword>
<sequence>MGFVSLFLFLIGLVSFLTKKKHITLITILILASSYFRLVPGYFLLGSLSLQHGDLALLLIFILIPINFKGVNSELKGIEKGLLLFLVFLAISIIYDFSFRGTSLLQIFRTTRKIGYLMFFFLLGSFNWRDYKKLFVFLVLVTLLHATFYISQYIFGYSYTPSLDILKVTMVNELGSARYTNGPTYIIPILVICIFTFFRTNIKMYLVVLLVVSVILGQSRGAIISVFSILILYLYLQNKIKMATLILLPILSFIVYTLLLIYFPVINERFIHLFNEINLIGDMDYNNLNSFYHEGSFIFRFGVTYERFIYVLEDPIRILLGVGYVPDIDITHPIFTIGTISPMLPTGFEQYNSVDIFFPNIITRYGLVGSIIYLYLIITIIVFSYKNKVLLWGKILFTYLCSLIFISLINETFYNGIYFIIIFIFLGMILNEKKIMRIARIKSLVI</sequence>
<accession>A0ABW3WSF5</accession>
<comment type="subcellular location">
    <subcellularLocation>
        <location evidence="1">Membrane</location>
        <topology evidence="1">Multi-pass membrane protein</topology>
    </subcellularLocation>
</comment>
<evidence type="ECO:0000256" key="4">
    <source>
        <dbReference type="ARBA" id="ARBA00023136"/>
    </source>
</evidence>
<feature type="transmembrane region" description="Helical" evidence="5">
    <location>
        <begin position="361"/>
        <end position="382"/>
    </location>
</feature>
<evidence type="ECO:0000256" key="5">
    <source>
        <dbReference type="SAM" id="Phobius"/>
    </source>
</evidence>
<feature type="transmembrane region" description="Helical" evidence="5">
    <location>
        <begin position="179"/>
        <end position="198"/>
    </location>
</feature>
<feature type="transmembrane region" description="Helical" evidence="5">
    <location>
        <begin position="204"/>
        <end position="236"/>
    </location>
</feature>
<feature type="transmembrane region" description="Helical" evidence="5">
    <location>
        <begin position="412"/>
        <end position="430"/>
    </location>
</feature>
<evidence type="ECO:0000256" key="2">
    <source>
        <dbReference type="ARBA" id="ARBA00022692"/>
    </source>
</evidence>
<keyword evidence="2 5" id="KW-0812">Transmembrane</keyword>
<gene>
    <name evidence="7" type="ORF">ACFQ5N_10115</name>
</gene>
<feature type="domain" description="O-antigen ligase-related" evidence="6">
    <location>
        <begin position="206"/>
        <end position="374"/>
    </location>
</feature>
<evidence type="ECO:0000256" key="3">
    <source>
        <dbReference type="ARBA" id="ARBA00022989"/>
    </source>
</evidence>
<reference evidence="8" key="1">
    <citation type="journal article" date="2019" name="Int. J. Syst. Evol. Microbiol.">
        <title>The Global Catalogue of Microorganisms (GCM) 10K type strain sequencing project: providing services to taxonomists for standard genome sequencing and annotation.</title>
        <authorList>
            <consortium name="The Broad Institute Genomics Platform"/>
            <consortium name="The Broad Institute Genome Sequencing Center for Infectious Disease"/>
            <person name="Wu L."/>
            <person name="Ma J."/>
        </authorList>
    </citation>
    <scope>NUCLEOTIDE SEQUENCE [LARGE SCALE GENOMIC DNA]</scope>
    <source>
        <strain evidence="8">CCUG 62221</strain>
    </source>
</reference>
<feature type="transmembrane region" description="Helical" evidence="5">
    <location>
        <begin position="134"/>
        <end position="159"/>
    </location>
</feature>
<feature type="transmembrane region" description="Helical" evidence="5">
    <location>
        <begin position="26"/>
        <end position="45"/>
    </location>
</feature>
<evidence type="ECO:0000313" key="8">
    <source>
        <dbReference type="Proteomes" id="UP001597241"/>
    </source>
</evidence>
<keyword evidence="7" id="KW-0436">Ligase</keyword>
<feature type="transmembrane region" description="Helical" evidence="5">
    <location>
        <begin position="82"/>
        <end position="99"/>
    </location>
</feature>
<evidence type="ECO:0000259" key="6">
    <source>
        <dbReference type="Pfam" id="PF04932"/>
    </source>
</evidence>
<dbReference type="EMBL" id="JBHTMV010000004">
    <property type="protein sequence ID" value="MFD1294190.1"/>
    <property type="molecule type" value="Genomic_DNA"/>
</dbReference>
<dbReference type="RefSeq" id="WP_386809381.1">
    <property type="nucleotide sequence ID" value="NZ_JBHTMV010000004.1"/>
</dbReference>
<dbReference type="InterPro" id="IPR007016">
    <property type="entry name" value="O-antigen_ligase-rel_domated"/>
</dbReference>